<evidence type="ECO:0000313" key="1">
    <source>
        <dbReference type="EMBL" id="MBD1435162.1"/>
    </source>
</evidence>
<reference evidence="1 2" key="1">
    <citation type="submission" date="2020-08" db="EMBL/GenBank/DDBJ databases">
        <title>Sphingobacterium sp. DN00404 isolated from aquaculture water.</title>
        <authorList>
            <person name="Zhang M."/>
        </authorList>
    </citation>
    <scope>NUCLEOTIDE SEQUENCE [LARGE SCALE GENOMIC DNA]</scope>
    <source>
        <strain evidence="1 2">DN00404</strain>
    </source>
</reference>
<dbReference type="EMBL" id="JACOIK010000020">
    <property type="protein sequence ID" value="MBD1435162.1"/>
    <property type="molecule type" value="Genomic_DNA"/>
</dbReference>
<dbReference type="Proteomes" id="UP000602759">
    <property type="component" value="Unassembled WGS sequence"/>
</dbReference>
<gene>
    <name evidence="1" type="ORF">H8B06_20250</name>
</gene>
<comment type="caution">
    <text evidence="1">The sequence shown here is derived from an EMBL/GenBank/DDBJ whole genome shotgun (WGS) entry which is preliminary data.</text>
</comment>
<organism evidence="1 2">
    <name type="scientific">Sphingobacterium micropteri</name>
    <dbReference type="NCBI Taxonomy" id="2763501"/>
    <lineage>
        <taxon>Bacteria</taxon>
        <taxon>Pseudomonadati</taxon>
        <taxon>Bacteroidota</taxon>
        <taxon>Sphingobacteriia</taxon>
        <taxon>Sphingobacteriales</taxon>
        <taxon>Sphingobacteriaceae</taxon>
        <taxon>Sphingobacterium</taxon>
    </lineage>
</organism>
<sequence length="316" mass="34223">MTIDYKIPKKMKVWGAMLLLFFIQSCQIEGENLSLDDLPQPDFEAIETGPGRVQLTNKTNTPTIAKWTVLSSGQTLEGDVVEANLIFEGLYDIQLNVVGQGGMASITKSVTISENDPEACANDRALGFIASCDQKKWKLNPEAGAFKVGPGPDNGEWWSSGVADVTARACEFNDEFVFSFNAEGTFAYDNKGDFFADGYLGNGTSGCEPAANLTGEQALWNSGTFRFSVTEGTGVNRLGQLRLVGRGAHIGVKKAHNGGETVSGPVNDFVLYDILEMKSNVNGQGYDILKIGVRISEVDPATGQASWWTFTLRSFE</sequence>
<keyword evidence="2" id="KW-1185">Reference proteome</keyword>
<dbReference type="PROSITE" id="PS51257">
    <property type="entry name" value="PROKAR_LIPOPROTEIN"/>
    <property type="match status" value="1"/>
</dbReference>
<dbReference type="RefSeq" id="WP_190996002.1">
    <property type="nucleotide sequence ID" value="NZ_JACOIK010000020.1"/>
</dbReference>
<evidence type="ECO:0000313" key="2">
    <source>
        <dbReference type="Proteomes" id="UP000602759"/>
    </source>
</evidence>
<evidence type="ECO:0008006" key="3">
    <source>
        <dbReference type="Google" id="ProtNLM"/>
    </source>
</evidence>
<protein>
    <recommendedName>
        <fullName evidence="3">PKD domain-containing protein</fullName>
    </recommendedName>
</protein>
<accession>A0ABR7YV45</accession>
<name>A0ABR7YV45_9SPHI</name>
<proteinExistence type="predicted"/>